<reference evidence="2 3" key="1">
    <citation type="submission" date="2020-08" db="EMBL/GenBank/DDBJ databases">
        <title>Oceanospirillum sp. nov. isolated from marine sediment.</title>
        <authorList>
            <person name="Ji X."/>
        </authorList>
    </citation>
    <scope>NUCLEOTIDE SEQUENCE [LARGE SCALE GENOMIC DNA]</scope>
    <source>
        <strain evidence="2 3">D5</strain>
    </source>
</reference>
<proteinExistence type="predicted"/>
<dbReference type="SUPFAM" id="SSF53474">
    <property type="entry name" value="alpha/beta-Hydrolases"/>
    <property type="match status" value="1"/>
</dbReference>
<dbReference type="Gene3D" id="3.40.50.1820">
    <property type="entry name" value="alpha/beta hydrolase"/>
    <property type="match status" value="1"/>
</dbReference>
<dbReference type="InterPro" id="IPR000073">
    <property type="entry name" value="AB_hydrolase_1"/>
</dbReference>
<dbReference type="RefSeq" id="WP_182809921.1">
    <property type="nucleotide sequence ID" value="NZ_JACJFM010000024.1"/>
</dbReference>
<comment type="caution">
    <text evidence="2">The sequence shown here is derived from an EMBL/GenBank/DDBJ whole genome shotgun (WGS) entry which is preliminary data.</text>
</comment>
<dbReference type="InterPro" id="IPR029058">
    <property type="entry name" value="AB_hydrolase_fold"/>
</dbReference>
<feature type="domain" description="AB hydrolase-1" evidence="1">
    <location>
        <begin position="47"/>
        <end position="279"/>
    </location>
</feature>
<organism evidence="2 3">
    <name type="scientific">Oceanospirillum sediminis</name>
    <dbReference type="NCBI Taxonomy" id="2760088"/>
    <lineage>
        <taxon>Bacteria</taxon>
        <taxon>Pseudomonadati</taxon>
        <taxon>Pseudomonadota</taxon>
        <taxon>Gammaproteobacteria</taxon>
        <taxon>Oceanospirillales</taxon>
        <taxon>Oceanospirillaceae</taxon>
        <taxon>Oceanospirillum</taxon>
    </lineage>
</organism>
<keyword evidence="2" id="KW-0378">Hydrolase</keyword>
<dbReference type="AlphaFoldDB" id="A0A839IT54"/>
<evidence type="ECO:0000313" key="2">
    <source>
        <dbReference type="EMBL" id="MBB1488148.1"/>
    </source>
</evidence>
<evidence type="ECO:0000259" key="1">
    <source>
        <dbReference type="Pfam" id="PF12697"/>
    </source>
</evidence>
<dbReference type="Proteomes" id="UP000565262">
    <property type="component" value="Unassembled WGS sequence"/>
</dbReference>
<dbReference type="PANTHER" id="PTHR43265">
    <property type="entry name" value="ESTERASE ESTD"/>
    <property type="match status" value="1"/>
</dbReference>
<dbReference type="PANTHER" id="PTHR43265:SF1">
    <property type="entry name" value="ESTERASE ESTD"/>
    <property type="match status" value="1"/>
</dbReference>
<protein>
    <submittedName>
        <fullName evidence="2">Alpha/beta hydrolase</fullName>
    </submittedName>
</protein>
<dbReference type="InterPro" id="IPR053145">
    <property type="entry name" value="AB_hydrolase_Est10"/>
</dbReference>
<dbReference type="GO" id="GO:0052689">
    <property type="term" value="F:carboxylic ester hydrolase activity"/>
    <property type="evidence" value="ECO:0007669"/>
    <property type="project" value="TreeGrafter"/>
</dbReference>
<dbReference type="Pfam" id="PF12697">
    <property type="entry name" value="Abhydrolase_6"/>
    <property type="match status" value="1"/>
</dbReference>
<accession>A0A839IT54</accession>
<dbReference type="EMBL" id="JACJFM010000024">
    <property type="protein sequence ID" value="MBB1488148.1"/>
    <property type="molecule type" value="Genomic_DNA"/>
</dbReference>
<evidence type="ECO:0000313" key="3">
    <source>
        <dbReference type="Proteomes" id="UP000565262"/>
    </source>
</evidence>
<sequence length="323" mass="36751">MKPIVFIVLLCWGVLARGEYIYFNNGTDTLRGQLLQPFNHQPARALLVFVHGDGAMTHDADGYYSVIWKPLRDAGYAVFSWDKPGTGESTGQWLSQSMADRQQEVISAVKAVQEHSGFMAEGTGLVGFSQAGWVVPAVAADNSLISFAVGIGFARNWLEQGEYFTRMKSGLADDSPELAELLRIRQQEVGFLRQRPSYGDYLQATGDDSISPQRYEFILENFESDSAQDFRQITVPFLLMWGDKDLNVNARREYLYFSHDPTLTDLVSLRLIPAASHGMLRAEIFNQQQMDFYHWIKLMWYEQDALAPDFMPVLLRWLDQHSI</sequence>
<gene>
    <name evidence="2" type="ORF">H4O21_16215</name>
</gene>
<keyword evidence="3" id="KW-1185">Reference proteome</keyword>
<name>A0A839IT54_9GAMM</name>